<accession>A0ABW2WK85</accession>
<proteinExistence type="predicted"/>
<comment type="caution">
    <text evidence="1">The sequence shown here is derived from an EMBL/GenBank/DDBJ whole genome shotgun (WGS) entry which is preliminary data.</text>
</comment>
<evidence type="ECO:0000313" key="2">
    <source>
        <dbReference type="EMBL" id="MFD0622530.1"/>
    </source>
</evidence>
<evidence type="ECO:0000313" key="1">
    <source>
        <dbReference type="EMBL" id="MFD0621935.1"/>
    </source>
</evidence>
<dbReference type="EMBL" id="JBHTGL010000005">
    <property type="protein sequence ID" value="MFD0621935.1"/>
    <property type="molecule type" value="Genomic_DNA"/>
</dbReference>
<gene>
    <name evidence="1" type="ORF">ACFQ2K_03100</name>
    <name evidence="2" type="ORF">ACFQ2K_06465</name>
</gene>
<name>A0ABW2WK85_9ACTN</name>
<evidence type="ECO:0008006" key="4">
    <source>
        <dbReference type="Google" id="ProtNLM"/>
    </source>
</evidence>
<dbReference type="EMBL" id="JBHTGL010000007">
    <property type="protein sequence ID" value="MFD0622530.1"/>
    <property type="molecule type" value="Genomic_DNA"/>
</dbReference>
<keyword evidence="3" id="KW-1185">Reference proteome</keyword>
<reference evidence="3" key="2">
    <citation type="journal article" date="2019" name="Int. J. Syst. Evol. Microbiol.">
        <title>The Global Catalogue of Microorganisms (GCM) 10K type strain sequencing project: providing services to taxonomists for standard genome sequencing and annotation.</title>
        <authorList>
            <consortium name="The Broad Institute Genomics Platform"/>
            <consortium name="The Broad Institute Genome Sequencing Center for Infectious Disease"/>
            <person name="Wu L."/>
            <person name="Ma J."/>
        </authorList>
    </citation>
    <scope>NUCLEOTIDE SEQUENCE [LARGE SCALE GENOMIC DNA]</scope>
    <source>
        <strain evidence="3">JCM 12607</strain>
    </source>
</reference>
<evidence type="ECO:0000313" key="3">
    <source>
        <dbReference type="Proteomes" id="UP001596915"/>
    </source>
</evidence>
<protein>
    <recommendedName>
        <fullName evidence="4">CopG family transcriptional regulator</fullName>
    </recommendedName>
</protein>
<dbReference type="Proteomes" id="UP001596915">
    <property type="component" value="Unassembled WGS sequence"/>
</dbReference>
<reference evidence="1" key="3">
    <citation type="submission" date="2024-09" db="EMBL/GenBank/DDBJ databases">
        <authorList>
            <person name="Sun Q."/>
            <person name="Mori K."/>
        </authorList>
    </citation>
    <scope>NUCLEOTIDE SEQUENCE</scope>
    <source>
        <strain evidence="1">JCM 12607</strain>
    </source>
</reference>
<reference evidence="1" key="1">
    <citation type="journal article" date="2014" name="Int. J. Syst. Evol. Microbiol.">
        <title>Complete genome of a new Firmicutes species belonging to the dominant human colonic microbiota ('Ruminococcus bicirculans') reveals two chromosomes and a selective capacity to utilize plant glucans.</title>
        <authorList>
            <consortium name="NISC Comparative Sequencing Program"/>
            <person name="Wegmann U."/>
            <person name="Louis P."/>
            <person name="Goesmann A."/>
            <person name="Henrissat B."/>
            <person name="Duncan S.H."/>
            <person name="Flint H.J."/>
        </authorList>
    </citation>
    <scope>NUCLEOTIDE SEQUENCE</scope>
    <source>
        <strain evidence="1">JCM 12607</strain>
    </source>
</reference>
<sequence>MAPQCGRNQPVGSGHAAIELTDELIELERSAWAEQQENWLTVETAQAVQAAITAHAEATRQSRYDVERELRRIVRHPAEDDG</sequence>
<organism evidence="1 3">
    <name type="scientific">Streptomyces sanglieri</name>
    <dbReference type="NCBI Taxonomy" id="193460"/>
    <lineage>
        <taxon>Bacteria</taxon>
        <taxon>Bacillati</taxon>
        <taxon>Actinomycetota</taxon>
        <taxon>Actinomycetes</taxon>
        <taxon>Kitasatosporales</taxon>
        <taxon>Streptomycetaceae</taxon>
        <taxon>Streptomyces</taxon>
    </lineage>
</organism>